<reference evidence="1" key="1">
    <citation type="journal article" date="2018" name="PLoS Negl. Trop. Dis.">
        <title>Sialome diversity of ticks revealed by RNAseq of single tick salivary glands.</title>
        <authorList>
            <person name="Perner J."/>
            <person name="Kropackova S."/>
            <person name="Kopacek P."/>
            <person name="Ribeiro J.M."/>
        </authorList>
    </citation>
    <scope>NUCLEOTIDE SEQUENCE</scope>
    <source>
        <strain evidence="1">Siblings of single egg batch collected in Ceske Budejovice</strain>
        <tissue evidence="1">Salivary glands</tissue>
    </source>
</reference>
<proteinExistence type="predicted"/>
<sequence length="73" mass="8282">TGNKHLMRRTCAYDLKQSTVHSATVTEGCLSQGSPLLLPLYTQLVQEFFEPEHTTIAKNGLELFRTVQNYNIK</sequence>
<feature type="non-terminal residue" evidence="1">
    <location>
        <position position="73"/>
    </location>
</feature>
<protein>
    <submittedName>
        <fullName evidence="1">Uncharacterized protein</fullName>
    </submittedName>
</protein>
<organism evidence="1">
    <name type="scientific">Ixodes ricinus</name>
    <name type="common">Common tick</name>
    <name type="synonym">Acarus ricinus</name>
    <dbReference type="NCBI Taxonomy" id="34613"/>
    <lineage>
        <taxon>Eukaryota</taxon>
        <taxon>Metazoa</taxon>
        <taxon>Ecdysozoa</taxon>
        <taxon>Arthropoda</taxon>
        <taxon>Chelicerata</taxon>
        <taxon>Arachnida</taxon>
        <taxon>Acari</taxon>
        <taxon>Parasitiformes</taxon>
        <taxon>Ixodida</taxon>
        <taxon>Ixodoidea</taxon>
        <taxon>Ixodidae</taxon>
        <taxon>Ixodinae</taxon>
        <taxon>Ixodes</taxon>
    </lineage>
</organism>
<dbReference type="EMBL" id="GEGO01007660">
    <property type="protein sequence ID" value="JAR87744.1"/>
    <property type="molecule type" value="Transcribed_RNA"/>
</dbReference>
<feature type="non-terminal residue" evidence="1">
    <location>
        <position position="1"/>
    </location>
</feature>
<accession>A0A147BAH0</accession>
<name>A0A147BAH0_IXORI</name>
<dbReference type="AlphaFoldDB" id="A0A147BAH0"/>
<evidence type="ECO:0000313" key="1">
    <source>
        <dbReference type="EMBL" id="JAR87744.1"/>
    </source>
</evidence>